<name>Q17AW5_AEDAE</name>
<sequence length="81" mass="9086">QLNGIATSPTPNGERNLTAIVLRLRRLRSALRSTSCLPSGATTCRWKHGYYVPLASRLQRMGSSVRRSKEKRASSKKMEKL</sequence>
<proteinExistence type="predicted"/>
<reference evidence="2" key="1">
    <citation type="submission" date="2005-10" db="EMBL/GenBank/DDBJ databases">
        <authorList>
            <person name="Loftus B.J."/>
            <person name="Nene V.M."/>
            <person name="Hannick L.I."/>
            <person name="Bidwell S."/>
            <person name="Haas B."/>
            <person name="Amedeo P."/>
            <person name="Orvis J."/>
            <person name="Wortman J.R."/>
            <person name="White O.R."/>
            <person name="Salzberg S."/>
            <person name="Shumway M."/>
            <person name="Koo H."/>
            <person name="Zhao Y."/>
            <person name="Holmes M."/>
            <person name="Miller J."/>
            <person name="Schatz M."/>
            <person name="Pop M."/>
            <person name="Pai G."/>
            <person name="Utterback T."/>
            <person name="Rogers Y.-H."/>
            <person name="Kravitz S."/>
            <person name="Fraser C.M."/>
        </authorList>
    </citation>
    <scope>NUCLEOTIDE SEQUENCE</scope>
    <source>
        <strain evidence="2">Liverpool</strain>
    </source>
</reference>
<dbReference type="HOGENOM" id="CLU_2580545_0_0_1"/>
<dbReference type="EMBL" id="CH477329">
    <property type="protein sequence ID" value="EAT43406.1"/>
    <property type="molecule type" value="Genomic_DNA"/>
</dbReference>
<dbReference type="PaxDb" id="7159-AAEL005161-PA"/>
<evidence type="ECO:0000313" key="2">
    <source>
        <dbReference type="EMBL" id="EAT43406.1"/>
    </source>
</evidence>
<accession>Q17AW5</accession>
<protein>
    <submittedName>
        <fullName evidence="2">AAEL005161-PA</fullName>
    </submittedName>
</protein>
<feature type="compositionally biased region" description="Basic and acidic residues" evidence="1">
    <location>
        <begin position="71"/>
        <end position="81"/>
    </location>
</feature>
<gene>
    <name evidence="2" type="ORF">AaeL_AAEL005161</name>
</gene>
<reference evidence="2" key="2">
    <citation type="journal article" date="2007" name="Science">
        <title>Genome sequence of Aedes aegypti, a major arbovirus vector.</title>
        <authorList>
            <person name="Nene V."/>
            <person name="Wortman J.R."/>
            <person name="Lawson D."/>
            <person name="Haas B."/>
            <person name="Kodira C."/>
            <person name="Tu Z.J."/>
            <person name="Loftus B."/>
            <person name="Xi Z."/>
            <person name="Megy K."/>
            <person name="Grabherr M."/>
            <person name="Ren Q."/>
            <person name="Zdobnov E.M."/>
            <person name="Lobo N.F."/>
            <person name="Campbell K.S."/>
            <person name="Brown S.E."/>
            <person name="Bonaldo M.F."/>
            <person name="Zhu J."/>
            <person name="Sinkins S.P."/>
            <person name="Hogenkamp D.G."/>
            <person name="Amedeo P."/>
            <person name="Arensburger P."/>
            <person name="Atkinson P.W."/>
            <person name="Bidwell S."/>
            <person name="Biedler J."/>
            <person name="Birney E."/>
            <person name="Bruggner R.V."/>
            <person name="Costas J."/>
            <person name="Coy M.R."/>
            <person name="Crabtree J."/>
            <person name="Crawford M."/>
            <person name="Debruyn B."/>
            <person name="Decaprio D."/>
            <person name="Eiglmeier K."/>
            <person name="Eisenstadt E."/>
            <person name="El-Dorry H."/>
            <person name="Gelbart W.M."/>
            <person name="Gomes S.L."/>
            <person name="Hammond M."/>
            <person name="Hannick L.I."/>
            <person name="Hogan J.R."/>
            <person name="Holmes M.H."/>
            <person name="Jaffe D."/>
            <person name="Johnston J.S."/>
            <person name="Kennedy R.C."/>
            <person name="Koo H."/>
            <person name="Kravitz S."/>
            <person name="Kriventseva E.V."/>
            <person name="Kulp D."/>
            <person name="Labutti K."/>
            <person name="Lee E."/>
            <person name="Li S."/>
            <person name="Lovin D.D."/>
            <person name="Mao C."/>
            <person name="Mauceli E."/>
            <person name="Menck C.F."/>
            <person name="Miller J.R."/>
            <person name="Montgomery P."/>
            <person name="Mori A."/>
            <person name="Nascimento A.L."/>
            <person name="Naveira H.F."/>
            <person name="Nusbaum C."/>
            <person name="O'leary S."/>
            <person name="Orvis J."/>
            <person name="Pertea M."/>
            <person name="Quesneville H."/>
            <person name="Reidenbach K.R."/>
            <person name="Rogers Y.H."/>
            <person name="Roth C.W."/>
            <person name="Schneider J.R."/>
            <person name="Schatz M."/>
            <person name="Shumway M."/>
            <person name="Stanke M."/>
            <person name="Stinson E.O."/>
            <person name="Tubio J.M."/>
            <person name="Vanzee J.P."/>
            <person name="Verjovski-Almeida S."/>
            <person name="Werner D."/>
            <person name="White O."/>
            <person name="Wyder S."/>
            <person name="Zeng Q."/>
            <person name="Zhao Q."/>
            <person name="Zhao Y."/>
            <person name="Hill C.A."/>
            <person name="Raikhel A.S."/>
            <person name="Soares M.B."/>
            <person name="Knudson D.L."/>
            <person name="Lee N.H."/>
            <person name="Galagan J."/>
            <person name="Salzberg S.L."/>
            <person name="Paulsen I.T."/>
            <person name="Dimopoulos G."/>
            <person name="Collins F.H."/>
            <person name="Birren B."/>
            <person name="Fraser-Liggett C.M."/>
            <person name="Severson D.W."/>
        </authorList>
    </citation>
    <scope>NUCLEOTIDE SEQUENCE [LARGE SCALE GENOMIC DNA]</scope>
    <source>
        <strain evidence="2">Liverpool</strain>
    </source>
</reference>
<dbReference type="AlphaFoldDB" id="Q17AW5"/>
<feature type="non-terminal residue" evidence="2">
    <location>
        <position position="1"/>
    </location>
</feature>
<evidence type="ECO:0000313" key="3">
    <source>
        <dbReference type="Proteomes" id="UP000682892"/>
    </source>
</evidence>
<evidence type="ECO:0000256" key="1">
    <source>
        <dbReference type="SAM" id="MobiDB-lite"/>
    </source>
</evidence>
<feature type="region of interest" description="Disordered" evidence="1">
    <location>
        <begin position="61"/>
        <end position="81"/>
    </location>
</feature>
<reference evidence="2" key="3">
    <citation type="submission" date="2012-09" db="EMBL/GenBank/DDBJ databases">
        <authorList>
            <consortium name="VectorBase"/>
        </authorList>
    </citation>
    <scope>NUCLEOTIDE SEQUENCE</scope>
    <source>
        <strain evidence="2">Liverpool</strain>
    </source>
</reference>
<organism evidence="2 3">
    <name type="scientific">Aedes aegypti</name>
    <name type="common">Yellowfever mosquito</name>
    <name type="synonym">Culex aegypti</name>
    <dbReference type="NCBI Taxonomy" id="7159"/>
    <lineage>
        <taxon>Eukaryota</taxon>
        <taxon>Metazoa</taxon>
        <taxon>Ecdysozoa</taxon>
        <taxon>Arthropoda</taxon>
        <taxon>Hexapoda</taxon>
        <taxon>Insecta</taxon>
        <taxon>Pterygota</taxon>
        <taxon>Neoptera</taxon>
        <taxon>Endopterygota</taxon>
        <taxon>Diptera</taxon>
        <taxon>Nematocera</taxon>
        <taxon>Culicoidea</taxon>
        <taxon>Culicidae</taxon>
        <taxon>Culicinae</taxon>
        <taxon>Aedini</taxon>
        <taxon>Aedes</taxon>
        <taxon>Stegomyia</taxon>
    </lineage>
</organism>
<dbReference type="Proteomes" id="UP000682892">
    <property type="component" value="Unassembled WGS sequence"/>
</dbReference>